<sequence>MDSAPNSLSFLVNACGAEHIKNLMTLKKFGIGLQGKELVRSSAIRDQALQNLPWMTAIAFM</sequence>
<name>A0A1G5HDY8_LEGMI</name>
<dbReference type="Proteomes" id="UP000182998">
    <property type="component" value="Unassembled WGS sequence"/>
</dbReference>
<reference evidence="1 2" key="1">
    <citation type="submission" date="2016-10" db="EMBL/GenBank/DDBJ databases">
        <authorList>
            <person name="Varghese N."/>
            <person name="Submissions S."/>
        </authorList>
    </citation>
    <scope>NUCLEOTIDE SEQUENCE [LARGE SCALE GENOMIC DNA]</scope>
    <source>
        <strain evidence="1 2">ATCC 33218</strain>
    </source>
</reference>
<evidence type="ECO:0000313" key="2">
    <source>
        <dbReference type="Proteomes" id="UP000182998"/>
    </source>
</evidence>
<accession>A0A1G5HDY8</accession>
<evidence type="ECO:0000313" key="1">
    <source>
        <dbReference type="EMBL" id="SCY62055.1"/>
    </source>
</evidence>
<keyword evidence="2" id="KW-1185">Reference proteome</keyword>
<gene>
    <name evidence="1" type="ORF">SAMN02982997_02272</name>
</gene>
<organism evidence="1 2">
    <name type="scientific">Legionella micdadei</name>
    <name type="common">Tatlockia micdadei</name>
    <dbReference type="NCBI Taxonomy" id="451"/>
    <lineage>
        <taxon>Bacteria</taxon>
        <taxon>Pseudomonadati</taxon>
        <taxon>Pseudomonadota</taxon>
        <taxon>Gammaproteobacteria</taxon>
        <taxon>Legionellales</taxon>
        <taxon>Legionellaceae</taxon>
        <taxon>Legionella</taxon>
    </lineage>
</organism>
<comment type="caution">
    <text evidence="1">The sequence shown here is derived from an EMBL/GenBank/DDBJ whole genome shotgun (WGS) entry which is preliminary data.</text>
</comment>
<dbReference type="EMBL" id="FMVN01000011">
    <property type="protein sequence ID" value="SCY62055.1"/>
    <property type="molecule type" value="Genomic_DNA"/>
</dbReference>
<proteinExistence type="predicted"/>
<protein>
    <submittedName>
        <fullName evidence="1">Uncharacterized protein</fullName>
    </submittedName>
</protein>